<dbReference type="GO" id="GO:0003700">
    <property type="term" value="F:DNA-binding transcription factor activity"/>
    <property type="evidence" value="ECO:0007669"/>
    <property type="project" value="InterPro"/>
</dbReference>
<evidence type="ECO:0000313" key="5">
    <source>
        <dbReference type="EMBL" id="MBB3105874.1"/>
    </source>
</evidence>
<dbReference type="EMBL" id="JACHXL010000001">
    <property type="protein sequence ID" value="MBB3105874.1"/>
    <property type="molecule type" value="Genomic_DNA"/>
</dbReference>
<keyword evidence="2 5" id="KW-0238">DNA-binding</keyword>
<keyword evidence="6" id="KW-1185">Reference proteome</keyword>
<organism evidence="5 6">
    <name type="scientific">Psychrobacter luti</name>
    <dbReference type="NCBI Taxonomy" id="198481"/>
    <lineage>
        <taxon>Bacteria</taxon>
        <taxon>Pseudomonadati</taxon>
        <taxon>Pseudomonadota</taxon>
        <taxon>Gammaproteobacteria</taxon>
        <taxon>Moraxellales</taxon>
        <taxon>Moraxellaceae</taxon>
        <taxon>Psychrobacter</taxon>
    </lineage>
</organism>
<dbReference type="PANTHER" id="PTHR43280:SF31">
    <property type="entry name" value="TRANSCRIPTIONAL REGULATORY PROTEIN"/>
    <property type="match status" value="1"/>
</dbReference>
<evidence type="ECO:0000313" key="6">
    <source>
        <dbReference type="Proteomes" id="UP000588111"/>
    </source>
</evidence>
<dbReference type="PROSITE" id="PS01124">
    <property type="entry name" value="HTH_ARAC_FAMILY_2"/>
    <property type="match status" value="1"/>
</dbReference>
<dbReference type="Proteomes" id="UP000588111">
    <property type="component" value="Unassembled WGS sequence"/>
</dbReference>
<dbReference type="SMART" id="SM00342">
    <property type="entry name" value="HTH_ARAC"/>
    <property type="match status" value="1"/>
</dbReference>
<dbReference type="PRINTS" id="PR00032">
    <property type="entry name" value="HTHARAC"/>
</dbReference>
<dbReference type="AlphaFoldDB" id="A0A839TCR3"/>
<sequence length="364" mass="40891">MNAGHDTDKTNGTANSNSLMDIVGDNSISNSSIPSALLTPFAPISSTPAISAPQTLDAFDWKRTINDTYFDLNVSFRQPSQFSGYLQHARLLDIGVSHYHANTVHYKRSLASSQSSDGTKDNNSDDSILITFPVTGSVRFAQKNRQLTSSPGQFFIELSNLPYEFYHLQEVSLYVIKVPLTLLTPQIGTIERQFARSLSIDEGAGRLLVFQIRQILELIQQHRLAALEVKILEQQLLNLIVLTLSAPKEVMMSTSSSIQSVHLKRIEHYVQLHLENPDLTPALVAAACHISVRYLHKLFADLPYSFSEWVKELRLKQANHILKTKSYVTIDEVAHRVGYGNQGYFSRIYKQYFGYTPRDTPSTG</sequence>
<reference evidence="5 6" key="1">
    <citation type="submission" date="2020-08" db="EMBL/GenBank/DDBJ databases">
        <title>Genomic Encyclopedia of Type Strains, Phase III (KMG-III): the genomes of soil and plant-associated and newly described type strains.</title>
        <authorList>
            <person name="Whitman W."/>
        </authorList>
    </citation>
    <scope>NUCLEOTIDE SEQUENCE [LARGE SCALE GENOMIC DNA]</scope>
    <source>
        <strain evidence="5 6">CECT 5885</strain>
    </source>
</reference>
<evidence type="ECO:0000256" key="1">
    <source>
        <dbReference type="ARBA" id="ARBA00023015"/>
    </source>
</evidence>
<dbReference type="Pfam" id="PF12833">
    <property type="entry name" value="HTH_18"/>
    <property type="match status" value="1"/>
</dbReference>
<name>A0A839TCR3_9GAMM</name>
<keyword evidence="1" id="KW-0805">Transcription regulation</keyword>
<comment type="caution">
    <text evidence="5">The sequence shown here is derived from an EMBL/GenBank/DDBJ whole genome shotgun (WGS) entry which is preliminary data.</text>
</comment>
<evidence type="ECO:0000259" key="4">
    <source>
        <dbReference type="PROSITE" id="PS01124"/>
    </source>
</evidence>
<accession>A0A839TCR3</accession>
<dbReference type="SUPFAM" id="SSF46689">
    <property type="entry name" value="Homeodomain-like"/>
    <property type="match status" value="1"/>
</dbReference>
<proteinExistence type="predicted"/>
<evidence type="ECO:0000256" key="2">
    <source>
        <dbReference type="ARBA" id="ARBA00023125"/>
    </source>
</evidence>
<feature type="domain" description="HTH araC/xylS-type" evidence="4">
    <location>
        <begin position="264"/>
        <end position="363"/>
    </location>
</feature>
<dbReference type="GO" id="GO:0043565">
    <property type="term" value="F:sequence-specific DNA binding"/>
    <property type="evidence" value="ECO:0007669"/>
    <property type="project" value="InterPro"/>
</dbReference>
<dbReference type="PANTHER" id="PTHR43280">
    <property type="entry name" value="ARAC-FAMILY TRANSCRIPTIONAL REGULATOR"/>
    <property type="match status" value="1"/>
</dbReference>
<dbReference type="InterPro" id="IPR018060">
    <property type="entry name" value="HTH_AraC"/>
</dbReference>
<gene>
    <name evidence="5" type="ORF">FHS24_000365</name>
</gene>
<dbReference type="Gene3D" id="1.10.10.60">
    <property type="entry name" value="Homeodomain-like"/>
    <property type="match status" value="1"/>
</dbReference>
<dbReference type="InterPro" id="IPR035418">
    <property type="entry name" value="AraC-bd_2"/>
</dbReference>
<dbReference type="InterPro" id="IPR009057">
    <property type="entry name" value="Homeodomain-like_sf"/>
</dbReference>
<evidence type="ECO:0000256" key="3">
    <source>
        <dbReference type="ARBA" id="ARBA00023163"/>
    </source>
</evidence>
<keyword evidence="3" id="KW-0804">Transcription</keyword>
<dbReference type="RefSeq" id="WP_183618226.1">
    <property type="nucleotide sequence ID" value="NZ_CAJHAH010000004.1"/>
</dbReference>
<dbReference type="Pfam" id="PF14525">
    <property type="entry name" value="AraC_binding_2"/>
    <property type="match status" value="1"/>
</dbReference>
<protein>
    <submittedName>
        <fullName evidence="5">AraC-like DNA-binding protein</fullName>
    </submittedName>
</protein>
<dbReference type="InterPro" id="IPR020449">
    <property type="entry name" value="Tscrpt_reg_AraC-type_HTH"/>
</dbReference>